<evidence type="ECO:0000313" key="2">
    <source>
        <dbReference type="EMBL" id="MBA2857946.1"/>
    </source>
</evidence>
<dbReference type="InterPro" id="IPR029044">
    <property type="entry name" value="Nucleotide-diphossugar_trans"/>
</dbReference>
<dbReference type="Pfam" id="PF00535">
    <property type="entry name" value="Glycos_transf_2"/>
    <property type="match status" value="1"/>
</dbReference>
<dbReference type="GO" id="GO:0016740">
    <property type="term" value="F:transferase activity"/>
    <property type="evidence" value="ECO:0007669"/>
    <property type="project" value="UniProtKB-KW"/>
</dbReference>
<gene>
    <name evidence="2" type="ORF">HNP93_000647</name>
</gene>
<reference evidence="2 3" key="1">
    <citation type="submission" date="2020-07" db="EMBL/GenBank/DDBJ databases">
        <title>Genomic Encyclopedia of Type Strains, Phase IV (KMG-V): Genome sequencing to study the core and pangenomes of soil and plant-associated prokaryotes.</title>
        <authorList>
            <person name="Whitman W."/>
        </authorList>
    </citation>
    <scope>NUCLEOTIDE SEQUENCE [LARGE SCALE GENOMIC DNA]</scope>
    <source>
        <strain evidence="2 3">C12</strain>
    </source>
</reference>
<evidence type="ECO:0000313" key="3">
    <source>
        <dbReference type="Proteomes" id="UP000558015"/>
    </source>
</evidence>
<dbReference type="EMBL" id="JACDUN010000001">
    <property type="protein sequence ID" value="MBA2857946.1"/>
    <property type="molecule type" value="Genomic_DNA"/>
</dbReference>
<organism evidence="2 3">
    <name type="scientific">Methanococcus maripaludis</name>
    <name type="common">Methanococcus deltae</name>
    <dbReference type="NCBI Taxonomy" id="39152"/>
    <lineage>
        <taxon>Archaea</taxon>
        <taxon>Methanobacteriati</taxon>
        <taxon>Methanobacteriota</taxon>
        <taxon>Methanomada group</taxon>
        <taxon>Methanococci</taxon>
        <taxon>Methanococcales</taxon>
        <taxon>Methanococcaceae</taxon>
        <taxon>Methanococcus</taxon>
    </lineage>
</organism>
<dbReference type="Proteomes" id="UP000558015">
    <property type="component" value="Unassembled WGS sequence"/>
</dbReference>
<dbReference type="SUPFAM" id="SSF53448">
    <property type="entry name" value="Nucleotide-diphospho-sugar transferases"/>
    <property type="match status" value="1"/>
</dbReference>
<dbReference type="InterPro" id="IPR001173">
    <property type="entry name" value="Glyco_trans_2-like"/>
</dbReference>
<feature type="domain" description="Glycosyltransferase 2-like" evidence="1">
    <location>
        <begin position="7"/>
        <end position="130"/>
    </location>
</feature>
<comment type="caution">
    <text evidence="2">The sequence shown here is derived from an EMBL/GenBank/DDBJ whole genome shotgun (WGS) entry which is preliminary data.</text>
</comment>
<protein>
    <submittedName>
        <fullName evidence="2">Glycosyltransferase involved in cell wall biosynthesis</fullName>
    </submittedName>
</protein>
<dbReference type="Gene3D" id="3.90.550.10">
    <property type="entry name" value="Spore Coat Polysaccharide Biosynthesis Protein SpsA, Chain A"/>
    <property type="match status" value="1"/>
</dbReference>
<sequence length="262" mass="30130">MKKLELCVLITTMNERIDRVINELLPQLKNCNVVISHQITNENIKPLSTNLGNNVKYSYMYNSGASKNRNNALKYATGDICIVCDDDVNFVDNFKEKIKNMYKEESVDVATFKSIDLDGNNRKKYSEKKFKHNLKSILSVSCIEISFRRKSIISKEIKFDDDFGFSKYLGCEENIFLKDCLDKGLNAYFVPEKIVIHPNKSSGTTWTEHSVFSKGAAFKRMYGTFGGLSLCMVFSILKYKSYNKNLSFFKFLKLILTGFLDF</sequence>
<proteinExistence type="predicted"/>
<accession>A0A7J9P5I5</accession>
<evidence type="ECO:0000259" key="1">
    <source>
        <dbReference type="Pfam" id="PF00535"/>
    </source>
</evidence>
<name>A0A7J9P5I5_METMI</name>
<dbReference type="RefSeq" id="WP_181493056.1">
    <property type="nucleotide sequence ID" value="NZ_JACDUN010000001.1"/>
</dbReference>
<keyword evidence="2" id="KW-0808">Transferase</keyword>
<dbReference type="AlphaFoldDB" id="A0A7J9P5I5"/>
<dbReference type="CDD" id="cd00761">
    <property type="entry name" value="Glyco_tranf_GTA_type"/>
    <property type="match status" value="1"/>
</dbReference>